<dbReference type="SUPFAM" id="SSF50475">
    <property type="entry name" value="FMN-binding split barrel"/>
    <property type="match status" value="1"/>
</dbReference>
<dbReference type="AlphaFoldDB" id="A0A7K1KRZ8"/>
<evidence type="ECO:0000313" key="3">
    <source>
        <dbReference type="Proteomes" id="UP000461162"/>
    </source>
</evidence>
<dbReference type="RefSeq" id="WP_155935715.1">
    <property type="nucleotide sequence ID" value="NZ_WODC01000016.1"/>
</dbReference>
<dbReference type="Pfam" id="PF01243">
    <property type="entry name" value="PNPOx_N"/>
    <property type="match status" value="1"/>
</dbReference>
<dbReference type="InterPro" id="IPR011576">
    <property type="entry name" value="Pyridox_Oxase_N"/>
</dbReference>
<evidence type="ECO:0000313" key="2">
    <source>
        <dbReference type="EMBL" id="MUM78865.1"/>
    </source>
</evidence>
<dbReference type="EMBL" id="WODC01000016">
    <property type="protein sequence ID" value="MUM78865.1"/>
    <property type="molecule type" value="Genomic_DNA"/>
</dbReference>
<dbReference type="Gene3D" id="2.30.110.10">
    <property type="entry name" value="Electron Transport, Fmn-binding Protein, Chain A"/>
    <property type="match status" value="1"/>
</dbReference>
<dbReference type="InterPro" id="IPR012349">
    <property type="entry name" value="Split_barrel_FMN-bd"/>
</dbReference>
<gene>
    <name evidence="2" type="ORF">GKC30_14625</name>
</gene>
<proteinExistence type="predicted"/>
<sequence>MSKDKKQIIDQLILGQELCVLATSDGLEPHTSLMTYLLDHASMKFFFLTRKASRKSRNLRKCAHVSLLIDNRTTHLPNSPDSALALTIHGVHVPLRKGQTIDAIVKRFIMKYPYIQDFALHPDTELIRIQARSATLLQGFEDKYETKFDNS</sequence>
<dbReference type="Proteomes" id="UP000461162">
    <property type="component" value="Unassembled WGS sequence"/>
</dbReference>
<comment type="caution">
    <text evidence="2">The sequence shown here is derived from an EMBL/GenBank/DDBJ whole genome shotgun (WGS) entry which is preliminary data.</text>
</comment>
<evidence type="ECO:0000259" key="1">
    <source>
        <dbReference type="Pfam" id="PF01243"/>
    </source>
</evidence>
<feature type="domain" description="Pyridoxamine 5'-phosphate oxidase N-terminal" evidence="1">
    <location>
        <begin position="9"/>
        <end position="134"/>
    </location>
</feature>
<accession>A0A7K1KRZ8</accession>
<reference evidence="2 3" key="1">
    <citation type="submission" date="2019-11" db="EMBL/GenBank/DDBJ databases">
        <title>Pseudodesulfovibrio alkaliphilus, sp. nov., an alkaliphilic sulfate-reducing bacteria from mud volcano of Taman peninsula, Russia.</title>
        <authorList>
            <person name="Frolova A."/>
            <person name="Merkel A.Y."/>
            <person name="Slobodkin A.I."/>
        </authorList>
    </citation>
    <scope>NUCLEOTIDE SEQUENCE [LARGE SCALE GENOMIC DNA]</scope>
    <source>
        <strain evidence="2 3">F-1</strain>
    </source>
</reference>
<name>A0A7K1KRZ8_9BACT</name>
<protein>
    <submittedName>
        <fullName evidence="2">Pyridoxamine 5'-phosphate oxidase family protein</fullName>
    </submittedName>
</protein>
<keyword evidence="3" id="KW-1185">Reference proteome</keyword>
<organism evidence="2 3">
    <name type="scientific">Pseudodesulfovibrio alkaliphilus</name>
    <dbReference type="NCBI Taxonomy" id="2661613"/>
    <lineage>
        <taxon>Bacteria</taxon>
        <taxon>Pseudomonadati</taxon>
        <taxon>Thermodesulfobacteriota</taxon>
        <taxon>Desulfovibrionia</taxon>
        <taxon>Desulfovibrionales</taxon>
        <taxon>Desulfovibrionaceae</taxon>
    </lineage>
</organism>